<evidence type="ECO:0000256" key="3">
    <source>
        <dbReference type="ARBA" id="ARBA00022840"/>
    </source>
</evidence>
<dbReference type="SMART" id="SM00881">
    <property type="entry name" value="CoA_binding"/>
    <property type="match status" value="1"/>
</dbReference>
<dbReference type="FunFam" id="3.30.1490.20:FF:000020">
    <property type="entry name" value="Protein lysine acetyltransferase"/>
    <property type="match status" value="1"/>
</dbReference>
<sequence length="718" mass="77063">MPLGPIFAPESVAVIGASKQPGKVGHDIFVNILKGGYTGTLYPVNPKATSIATVKCFPSVLDIPDKVDLAVIILPPLAAEQAVKDSITKGVSGIVIVSAGFREVGPEGRKIEDRVVKMCREANVKLVGPNCLGVINPHPSVSLNASFSARMPKAGNISFISQSGALCTAVLDFAAELDFGFSKFISIGNKADVDELDLLKYFHEDPETDVIMIYLEELRRGPEFINAVKEITCGSKPTPILVIKSGRTESGAAAAASHTGSLAGTEGVYDAIFKQAGILRVDNIDELFDYAKTFASKSHKNGRPKILNGNRLAIVTNAGGPGIVATDMTISTGLRLAKLSSETVETLASHLPNTANLHNPIDVIGDAAADRYENSITAVIKDEGVDAILVILTPQSMTNALGTAQAIVRISGRSHKPVVCCFMGVVDVSAGVKCLQENGIPVFKFPENAARSLGALYRYSSWLNRQHLAQFPLKHDTEKAKSIIQACLDEGRTAVGELQGYELLKCYGFNTMPTKLAKSDTEAVALAEEMGYPVVMKIYSPQILHKSDAGGVIVKLQSADEVRQAYATIIENAFAYNPKATIEGVLVQKMAPKGEEVILGANRYPIFGPLIMFGIGGIFVEVFEDVEFRLAPILRNEAHRMITSIKGYKLLKAFRGRPETDIMAIEKCLVSLSDMVMQHPEIAEMDINPLRVMAKGQGTAVVDCRIILKEVGDAAPTA</sequence>
<dbReference type="InterPro" id="IPR011761">
    <property type="entry name" value="ATP-grasp"/>
</dbReference>
<keyword evidence="1" id="KW-0436">Ligase</keyword>
<dbReference type="GO" id="GO:0005524">
    <property type="term" value="F:ATP binding"/>
    <property type="evidence" value="ECO:0007669"/>
    <property type="project" value="UniProtKB-UniRule"/>
</dbReference>
<dbReference type="Gene3D" id="3.40.50.720">
    <property type="entry name" value="NAD(P)-binding Rossmann-like Domain"/>
    <property type="match status" value="1"/>
</dbReference>
<dbReference type="SUPFAM" id="SSF56059">
    <property type="entry name" value="Glutathione synthetase ATP-binding domain-like"/>
    <property type="match status" value="1"/>
</dbReference>
<gene>
    <name evidence="6" type="ORF">ACOF00016_LOCUS3415</name>
</gene>
<dbReference type="SUPFAM" id="SSF52210">
    <property type="entry name" value="Succinyl-CoA synthetase domains"/>
    <property type="match status" value="2"/>
</dbReference>
<dbReference type="AlphaFoldDB" id="A0A7S3L0Z3"/>
<dbReference type="Pfam" id="PF13549">
    <property type="entry name" value="ATP-grasp_5"/>
    <property type="match status" value="1"/>
</dbReference>
<dbReference type="InterPro" id="IPR036291">
    <property type="entry name" value="NAD(P)-bd_dom_sf"/>
</dbReference>
<dbReference type="NCBIfam" id="TIGR02717">
    <property type="entry name" value="AcCoA-syn-alpha"/>
    <property type="match status" value="1"/>
</dbReference>
<evidence type="ECO:0000313" key="6">
    <source>
        <dbReference type="EMBL" id="CAE0405388.1"/>
    </source>
</evidence>
<dbReference type="GO" id="GO:0043758">
    <property type="term" value="F:acetate-CoA ligase (ADP-forming) activity"/>
    <property type="evidence" value="ECO:0007669"/>
    <property type="project" value="InterPro"/>
</dbReference>
<evidence type="ECO:0000256" key="4">
    <source>
        <dbReference type="PROSITE-ProRule" id="PRU00409"/>
    </source>
</evidence>
<name>A0A7S3L0Z3_9STRA</name>
<dbReference type="InterPro" id="IPR014089">
    <property type="entry name" value="AcCoA-synth-alpha"/>
</dbReference>
<dbReference type="Gene3D" id="3.40.50.261">
    <property type="entry name" value="Succinyl-CoA synthetase domains"/>
    <property type="match status" value="2"/>
</dbReference>
<dbReference type="InterPro" id="IPR051538">
    <property type="entry name" value="Acyl-CoA_Synth/Transferase"/>
</dbReference>
<dbReference type="InterPro" id="IPR032875">
    <property type="entry name" value="Succ_CoA_lig_flav_dom"/>
</dbReference>
<dbReference type="InterPro" id="IPR043938">
    <property type="entry name" value="Ligase_CoA_dom"/>
</dbReference>
<dbReference type="PANTHER" id="PTHR43334:SF1">
    <property type="entry name" value="3-HYDROXYPROPIONATE--COA LIGASE [ADP-FORMING]"/>
    <property type="match status" value="1"/>
</dbReference>
<dbReference type="InterPro" id="IPR013815">
    <property type="entry name" value="ATP_grasp_subdomain_1"/>
</dbReference>
<reference evidence="6" key="1">
    <citation type="submission" date="2021-01" db="EMBL/GenBank/DDBJ databases">
        <authorList>
            <person name="Corre E."/>
            <person name="Pelletier E."/>
            <person name="Niang G."/>
            <person name="Scheremetjew M."/>
            <person name="Finn R."/>
            <person name="Kale V."/>
            <person name="Holt S."/>
            <person name="Cochrane G."/>
            <person name="Meng A."/>
            <person name="Brown T."/>
            <person name="Cohen L."/>
        </authorList>
    </citation>
    <scope>NUCLEOTIDE SEQUENCE</scope>
    <source>
        <strain evidence="6">CCMP127</strain>
    </source>
</reference>
<evidence type="ECO:0000256" key="2">
    <source>
        <dbReference type="ARBA" id="ARBA00022741"/>
    </source>
</evidence>
<accession>A0A7S3L0Z3</accession>
<dbReference type="Gene3D" id="3.30.470.20">
    <property type="entry name" value="ATP-grasp fold, B domain"/>
    <property type="match status" value="1"/>
</dbReference>
<dbReference type="InterPro" id="IPR003781">
    <property type="entry name" value="CoA-bd"/>
</dbReference>
<evidence type="ECO:0000256" key="1">
    <source>
        <dbReference type="ARBA" id="ARBA00022598"/>
    </source>
</evidence>
<dbReference type="PROSITE" id="PS50975">
    <property type="entry name" value="ATP_GRASP"/>
    <property type="match status" value="1"/>
</dbReference>
<dbReference type="Pfam" id="PF13380">
    <property type="entry name" value="CoA_binding_2"/>
    <property type="match status" value="1"/>
</dbReference>
<feature type="domain" description="ATP-grasp" evidence="5">
    <location>
        <begin position="501"/>
        <end position="537"/>
    </location>
</feature>
<keyword evidence="2 4" id="KW-0547">Nucleotide-binding</keyword>
<evidence type="ECO:0000259" key="5">
    <source>
        <dbReference type="PROSITE" id="PS50975"/>
    </source>
</evidence>
<dbReference type="Gene3D" id="3.30.1490.20">
    <property type="entry name" value="ATP-grasp fold, A domain"/>
    <property type="match status" value="1"/>
</dbReference>
<dbReference type="SUPFAM" id="SSF51735">
    <property type="entry name" value="NAD(P)-binding Rossmann-fold domains"/>
    <property type="match status" value="1"/>
</dbReference>
<dbReference type="PANTHER" id="PTHR43334">
    <property type="entry name" value="ACETATE--COA LIGASE [ADP-FORMING]"/>
    <property type="match status" value="1"/>
</dbReference>
<dbReference type="InterPro" id="IPR016102">
    <property type="entry name" value="Succinyl-CoA_synth-like"/>
</dbReference>
<dbReference type="Pfam" id="PF19045">
    <property type="entry name" value="Ligase_CoA_2"/>
    <property type="match status" value="1"/>
</dbReference>
<dbReference type="Pfam" id="PF13607">
    <property type="entry name" value="Succ_CoA_lig"/>
    <property type="match status" value="1"/>
</dbReference>
<protein>
    <recommendedName>
        <fullName evidence="5">ATP-grasp domain-containing protein</fullName>
    </recommendedName>
</protein>
<keyword evidence="3 4" id="KW-0067">ATP-binding</keyword>
<proteinExistence type="predicted"/>
<dbReference type="GO" id="GO:0046872">
    <property type="term" value="F:metal ion binding"/>
    <property type="evidence" value="ECO:0007669"/>
    <property type="project" value="InterPro"/>
</dbReference>
<dbReference type="EMBL" id="HBIM01003976">
    <property type="protein sequence ID" value="CAE0405388.1"/>
    <property type="molecule type" value="Transcribed_RNA"/>
</dbReference>
<organism evidence="6">
    <name type="scientific">Amphora coffeiformis</name>
    <dbReference type="NCBI Taxonomy" id="265554"/>
    <lineage>
        <taxon>Eukaryota</taxon>
        <taxon>Sar</taxon>
        <taxon>Stramenopiles</taxon>
        <taxon>Ochrophyta</taxon>
        <taxon>Bacillariophyta</taxon>
        <taxon>Bacillariophyceae</taxon>
        <taxon>Bacillariophycidae</taxon>
        <taxon>Thalassiophysales</taxon>
        <taxon>Catenulaceae</taxon>
        <taxon>Amphora</taxon>
    </lineage>
</organism>